<protein>
    <submittedName>
        <fullName evidence="1">Uncharacterized protein</fullName>
    </submittedName>
</protein>
<name>A0A409X555_9AGAR</name>
<evidence type="ECO:0000313" key="1">
    <source>
        <dbReference type="EMBL" id="PPQ85852.1"/>
    </source>
</evidence>
<sequence>MVENRPDTVGRDWVSQFFLQMTKTAIPKPSMSIIVEMDIGISGMECEIQGLLRQRASACRLRNSHVPAVCLPFEIISKIFAFGLVAYEEDKVAGRTTTLPLTLGKVCHTWRSAAWSSSQLWSTFSLRITKDRCSVQAILLQEWLERSGRRPLSIDISIGDEDAWTDPADFGTQIIDVLVAHCD</sequence>
<comment type="caution">
    <text evidence="1">The sequence shown here is derived from an EMBL/GenBank/DDBJ whole genome shotgun (WGS) entry which is preliminary data.</text>
</comment>
<dbReference type="EMBL" id="NHYE01004203">
    <property type="protein sequence ID" value="PPQ85852.1"/>
    <property type="molecule type" value="Genomic_DNA"/>
</dbReference>
<organism evidence="1 2">
    <name type="scientific">Gymnopilus dilepis</name>
    <dbReference type="NCBI Taxonomy" id="231916"/>
    <lineage>
        <taxon>Eukaryota</taxon>
        <taxon>Fungi</taxon>
        <taxon>Dikarya</taxon>
        <taxon>Basidiomycota</taxon>
        <taxon>Agaricomycotina</taxon>
        <taxon>Agaricomycetes</taxon>
        <taxon>Agaricomycetidae</taxon>
        <taxon>Agaricales</taxon>
        <taxon>Agaricineae</taxon>
        <taxon>Hymenogastraceae</taxon>
        <taxon>Gymnopilus</taxon>
    </lineage>
</organism>
<dbReference type="OrthoDB" id="3139566at2759"/>
<accession>A0A409X555</accession>
<feature type="non-terminal residue" evidence="1">
    <location>
        <position position="183"/>
    </location>
</feature>
<dbReference type="InParanoid" id="A0A409X555"/>
<keyword evidence="2" id="KW-1185">Reference proteome</keyword>
<gene>
    <name evidence="1" type="ORF">CVT26_001943</name>
</gene>
<dbReference type="AlphaFoldDB" id="A0A409X555"/>
<evidence type="ECO:0000313" key="2">
    <source>
        <dbReference type="Proteomes" id="UP000284706"/>
    </source>
</evidence>
<proteinExistence type="predicted"/>
<reference evidence="1 2" key="1">
    <citation type="journal article" date="2018" name="Evol. Lett.">
        <title>Horizontal gene cluster transfer increased hallucinogenic mushroom diversity.</title>
        <authorList>
            <person name="Reynolds H.T."/>
            <person name="Vijayakumar V."/>
            <person name="Gluck-Thaler E."/>
            <person name="Korotkin H.B."/>
            <person name="Matheny P.B."/>
            <person name="Slot J.C."/>
        </authorList>
    </citation>
    <scope>NUCLEOTIDE SEQUENCE [LARGE SCALE GENOMIC DNA]</scope>
    <source>
        <strain evidence="1 2">SRW20</strain>
    </source>
</reference>
<dbReference type="Proteomes" id="UP000284706">
    <property type="component" value="Unassembled WGS sequence"/>
</dbReference>